<feature type="transmembrane region" description="Helical" evidence="2">
    <location>
        <begin position="3669"/>
        <end position="3690"/>
    </location>
</feature>
<gene>
    <name evidence="5" type="ORF">GCM10009760_32000</name>
</gene>
<feature type="domain" description="DUF11" evidence="4">
    <location>
        <begin position="2946"/>
        <end position="3070"/>
    </location>
</feature>
<dbReference type="Gene3D" id="2.60.40.10">
    <property type="entry name" value="Immunoglobulins"/>
    <property type="match status" value="16"/>
</dbReference>
<dbReference type="InterPro" id="IPR026466">
    <property type="entry name" value="Fim_isopep_form_D2_dom"/>
</dbReference>
<feature type="compositionally biased region" description="Polar residues" evidence="1">
    <location>
        <begin position="2625"/>
        <end position="2648"/>
    </location>
</feature>
<dbReference type="InterPro" id="IPR013783">
    <property type="entry name" value="Ig-like_fold"/>
</dbReference>
<organism evidence="5 6">
    <name type="scientific">Kitasatospora kazusensis</name>
    <dbReference type="NCBI Taxonomy" id="407974"/>
    <lineage>
        <taxon>Bacteria</taxon>
        <taxon>Bacillati</taxon>
        <taxon>Actinomycetota</taxon>
        <taxon>Actinomycetes</taxon>
        <taxon>Kitasatosporales</taxon>
        <taxon>Streptomycetaceae</taxon>
        <taxon>Kitasatospora</taxon>
    </lineage>
</organism>
<feature type="domain" description="DUF11" evidence="4">
    <location>
        <begin position="3231"/>
        <end position="3359"/>
    </location>
</feature>
<evidence type="ECO:0000313" key="6">
    <source>
        <dbReference type="Proteomes" id="UP001422759"/>
    </source>
</evidence>
<feature type="domain" description="DUF11" evidence="4">
    <location>
        <begin position="1702"/>
        <end position="1820"/>
    </location>
</feature>
<feature type="compositionally biased region" description="Polar residues" evidence="1">
    <location>
        <begin position="2768"/>
        <end position="2786"/>
    </location>
</feature>
<feature type="region of interest" description="Disordered" evidence="1">
    <location>
        <begin position="2479"/>
        <end position="2528"/>
    </location>
</feature>
<feature type="domain" description="DUF11" evidence="4">
    <location>
        <begin position="3528"/>
        <end position="3645"/>
    </location>
</feature>
<keyword evidence="2" id="KW-0812">Transmembrane</keyword>
<feature type="compositionally biased region" description="Polar residues" evidence="1">
    <location>
        <begin position="1387"/>
        <end position="1406"/>
    </location>
</feature>
<feature type="compositionally biased region" description="Pro residues" evidence="1">
    <location>
        <begin position="2930"/>
        <end position="2942"/>
    </location>
</feature>
<keyword evidence="6" id="KW-1185">Reference proteome</keyword>
<dbReference type="NCBIfam" id="TIGR04226">
    <property type="entry name" value="RrgB_K2N_iso_D2"/>
    <property type="match status" value="1"/>
</dbReference>
<feature type="compositionally biased region" description="Polar residues" evidence="1">
    <location>
        <begin position="2349"/>
        <end position="2372"/>
    </location>
</feature>
<dbReference type="PANTHER" id="PTHR34819:SF3">
    <property type="entry name" value="CELL SURFACE PROTEIN"/>
    <property type="match status" value="1"/>
</dbReference>
<evidence type="ECO:0000256" key="2">
    <source>
        <dbReference type="SAM" id="Phobius"/>
    </source>
</evidence>
<feature type="compositionally biased region" description="Polar residues" evidence="1">
    <location>
        <begin position="1935"/>
        <end position="1958"/>
    </location>
</feature>
<feature type="compositionally biased region" description="Pro residues" evidence="1">
    <location>
        <begin position="2792"/>
        <end position="2802"/>
    </location>
</feature>
<sequence>MVSGMRRLFAATLAWATVLGLPSVAIPAGADSGASQPRAAAGACTAQTSGYNQCQVFRASSSAQTFTPPAGATSVRFHLWGGGGGNSDDTKGAGNGGGGGYTVGNIAAPLAASYSINVASAASTSSGAGTGGGAAWVKDKDGTVLLVAGGGGGGGRGASGGAGGAGGGADGTNGADAGGTGADAKGGSGATGKTGGAAGAIGGTRAGKAGADGPIGAGGAGGAAASSSANGGGAGGAGYAGGAGGDAGAVVLTVTQSAAGGGGGSGYVNTDKVPKGTTTAGSGKTAGGTDDPFYDKDTYGAPKTAGAVVVEWQIPAVKITSPTDGETIGTTTEFTGTGMPGATVTLTRGSTSVGSATVATDGTWSIIASGQTTGTSKVTYTATQTATGAQALTDSVGLIVSSSGTITGKPVTSIQTTTTGRCYAYYNDTKQFFSDSCGTGLSVGGKTYGGADYVSSGSSYRTQAVNQTPTTGKGTSADPYTMTTEFTAATVMSLSQTETYVDGENGFRIDITVTNNDTKKQTGNLYRAGDCYLQGSDSSYGLVLPAAPGLGSGIACVKNKDGTGQSMMFVPLTAGSKYSEGKYGDVRDEVQSGKALSNTCDCANNVDSGMAISWPYELAAGASKTFSFYTYFRPSDVKQMTSEKTVSPSKVKPGDTVTYTVKFTNPNDYPVTTFGFTDTLDSRLDYVAGSSKGTDLEEPTVTGSQVGWAGAFTVAKKASYSFTFQAKVKSTATIGTATNDFSGDGLTTLSKVAPVAIAPQADLTVTKTVDKPSVLIGSQMVFTVTVKNDGPNAAVNVVLTDQLPSGLTYVSDDSGKKYDTATGKWTVGGLAKDATATLKITAKAAKEGEFLNAVTALTSDTFDSNTLCTDASKPATCPNAKVSVNSSDLAMSAATAPNPVTPGGTSTATLTVTNKGPLATASAATVTFTLPQHTTLGSPLPSGCTKADDGKSVTCTIAAGLAKDATSTFAIPLVVASDAPLATALSGGSAVVASPDDPDTTNNTASVALSTTAKASNDLSMAVSAPTDAQPPGTVATVTATVKNLGPSDTTSASTVTVTMPANTKAAATQPTGCTAATDRKTVTCTIAAGLKAGTSTSFAVAVAIDQDAPLDTTLSGGKAAVANTEDGVATNNSADFTLKTTAKATADLAITKAPVGSKAVAPGETFEYQLTVTNKGPSQAVNTTIVDTLQTPLTFVSSDSGCTASGQKVTCALSAALSAGASKVVKITVRLDSAYSGDGTDIKNQASVSSDATDPDLTNNTSDASTGHLPGPGPDPGPYPPAKPSADLAITKKPVGTTSVAAGESFEYQLTVTNKGPSEAAKVVVTDVLQKELTFVSGDTGCAASGQTVTCSGPATLAPAGTKVYTIKVMLDPAYAGDGKDIKNQASVKSDTADPDQSNNTSDASTGGLPGPGPGPNPPVSAKADLAITKKPVGTTSVAAGEAFEYQLTVTNKGPSQAANVVVTDTLQKELLFVSGDTGCAVKGQVVTCTGPATLAPAGSKVYTVKVQLDPAYSGDGKDIKNQASVKSDTADPDQSNNTSDASTGGLPGPGPGPNPPVSASADLAITKKPVGSTSVAAGEVFEYQLTVTNRGPSEAANVVVTDVLQKELTFVSSVDGCAASGQTVTCSGPATLAPSGTKVYTVKVMLDPAYSGDGKDIKNQASVKSDTADPDQSNNTSDASTGGLPGPGPGPNPPVSASADLAITKKPVGSTSVAAGEVFEYQLTVTNKGPSQAANVVVTDVLQKELTFVSSADGCAASGQTVTCTGPATLAPAGSKVYTIKVQLDPAYSGDGKDIKNQASVKSDTADPDQSNNTSDASTGGLPGPGPGPNPPVSAKADLAITKKPVGTTSVAAGEVFEYQLTVTNKGPSQSANVVVTDVLQKELTFVSSADGCAASGQTITCTGPATLAPAGTKVYTVKVMLDPAYSGDGTDIKNQASVKSDTPDPDQSNNTSDASTGGLPGPGPGPNPPAKPSADLAITKAPVGSKAVAAGETFEYELTVTNKGPSQAANPAIVDSLQSPLTFVSSDSGCTASGQKITCALGTSLSAGASKVVKITVKLDPAYSGDGTDISNQASVKSDTADPDLSNNTSDASTGHLPGPGPGPNPPAKQSADLAITKKPVGSTSVAAGEAFEYELTVTNKGPSQAANVVVTDTLQKELTFVSGDTGCAAAGQTVTCTGPSALAPSASKVYTIKVQLDPAYSGDGTDIKNQASVKSDTADPDQSNNTSDASTGGLPGPGPGPNPPVSAKADLAITKKPVGTTPVAAGEAFEYQLTVTNKGPSQAANVVVTDVLQKELTFVSSADGCAASGQTITCTGPATLAPAATKVYTVKVQLDPAYSGDGTDIKNQASVKSDTPDPDQSNNTSDASTGGLPGPGPGPNPPVSAKADLAITKKPVGTTPVAPGESFEYQLTVTNKGPSQAANVVVTDTLQKELSFVSGDTGCAANGQTVTCTGPATLAPAASKVYTVKVQLDPAYSGDGTDIKNQASVKSDTADPDQSNNTSDASTGGLPGPGPGPNPPVSAKADLAITKKPVGTTPVAPGETFEYSITVTNKGPSQAANVVVTDTLPAHLSFVSASDGCTASGQAVTCPALATLAAKAAHSYTIKVQLDPAYSGDGTDIKNQASVKSDTADPDQSNNTSDASTGGLPGPGPGPTPPAPPKADLAITKKPVGTTPVAPGGEFEYEIVVTNNGPSPAKNVKVADKLPEALTFVSGADCASADAKAVSCGPIATLAVKGTQTYRIKVMLDPHYAKDGSDIANQASVKSDTADPDQSNNTSDATTGHLPGPGPGPNPPAKPSADLAITKKAEGTAAVAPGETFTYVLTVTNNGPSPAKNVKVADKLPVNLAFVSSPDGCAATGQDVACGPAGEMAANTAKVFKIVVRLDAAYTGDGTDIANRASVSSDTADPDQSNNTSDATTGHLPGPGPEPGPYPPKPASADLAITKKPVGTAPVRPGTDFDYLVTVTNNGPSQAVNVVVTDVLPAQLSFVASSSGCTSSGTPNSGSESVTCPTVATLAAKATKTFTITVKLAEGYAGDGKDIRNQASVKSDTPDPDQSNNTSDASAGGLPGPGPGPNPPAKPNADLAITKTGVDTGVKVPPGGTFGYDLKVTNKGPSTAKNTVIADVLPSQLAFVSADPNSCTASGTPYSGREKITCPLGDLANGEVREVKVTVRLAASFRPQSSDQAPEITNTATVSSDAADPNTSDNSATASGVPGGVDEPATDLAVSKQFDPATPGPVSPGETYSYLITITNLGPSEAARFYRVVDTLPPALTLVGYTNADTGQQLGCEIQGLSRVCPVGDLLAVGRKVVTRMTVRLSPDYAGDGSDILNTATVSARNADPDQTNNTDAVTGLPNPDCKDPKAATPGPECPGKPGKPKSTLVVGHYHDRKYPGEIRNQDFQVYNLGPSTTREPATLTIGLPQFHLAPKEPLPPECVEELKDTRLACTIPAGLKPSGPRSRSMTDNNRTYTTGELRFRVDPLAVGGTTVTGPLTVAYAGPDGPAQATGAWSTEIPGAEAGLVVTKTAVPSANGQPVTVSNPFDYVITVANQGPSAARKVFVTDPLPTALVFAGSSTGCLASGQSVTCPVHDPLLSGGTITERISVKLSPSYSGDGSDIFNTATVHSDTPNRLPDHNSAGTGGLNGIKVLVEGTLPKTGVEQLAVVLGWAAALTALGATALAAARRRRRGRGRIG</sequence>
<feature type="region of interest" description="Disordered" evidence="1">
    <location>
        <begin position="1931"/>
        <end position="1978"/>
    </location>
</feature>
<feature type="compositionally biased region" description="Polar residues" evidence="1">
    <location>
        <begin position="2905"/>
        <end position="2924"/>
    </location>
</feature>
<accession>A0ABN2ZMJ3</accession>
<keyword evidence="2" id="KW-1133">Transmembrane helix</keyword>
<feature type="domain" description="DUF11" evidence="4">
    <location>
        <begin position="1426"/>
        <end position="1544"/>
    </location>
</feature>
<feature type="region of interest" description="Disordered" evidence="1">
    <location>
        <begin position="2342"/>
        <end position="2390"/>
    </location>
</feature>
<dbReference type="NCBIfam" id="TIGR01167">
    <property type="entry name" value="LPXTG_anchor"/>
    <property type="match status" value="1"/>
</dbReference>
<feature type="region of interest" description="Disordered" evidence="1">
    <location>
        <begin position="1657"/>
        <end position="1700"/>
    </location>
</feature>
<comment type="caution">
    <text evidence="5">The sequence shown here is derived from an EMBL/GenBank/DDBJ whole genome shotgun (WGS) entry which is preliminary data.</text>
</comment>
<feature type="domain" description="DUF11" evidence="4">
    <location>
        <begin position="1564"/>
        <end position="1682"/>
    </location>
</feature>
<feature type="domain" description="DUF11" evidence="4">
    <location>
        <begin position="1840"/>
        <end position="1958"/>
    </location>
</feature>
<feature type="region of interest" description="Disordered" evidence="1">
    <location>
        <begin position="2768"/>
        <end position="2805"/>
    </location>
</feature>
<dbReference type="InterPro" id="IPR047589">
    <property type="entry name" value="DUF11_rpt"/>
</dbReference>
<feature type="domain" description="DUF11" evidence="4">
    <location>
        <begin position="2530"/>
        <end position="2648"/>
    </location>
</feature>
<evidence type="ECO:0000256" key="3">
    <source>
        <dbReference type="SAM" id="SignalP"/>
    </source>
</evidence>
<feature type="compositionally biased region" description="Polar residues" evidence="1">
    <location>
        <begin position="2072"/>
        <end position="2081"/>
    </location>
</feature>
<dbReference type="PANTHER" id="PTHR34819">
    <property type="entry name" value="LARGE CYSTEINE-RICH PERIPLASMIC PROTEIN OMCB"/>
    <property type="match status" value="1"/>
</dbReference>
<protein>
    <recommendedName>
        <fullName evidence="4">DUF11 domain-containing protein</fullName>
    </recommendedName>
</protein>
<reference evidence="5 6" key="1">
    <citation type="journal article" date="2019" name="Int. J. Syst. Evol. Microbiol.">
        <title>The Global Catalogue of Microorganisms (GCM) 10K type strain sequencing project: providing services to taxonomists for standard genome sequencing and annotation.</title>
        <authorList>
            <consortium name="The Broad Institute Genomics Platform"/>
            <consortium name="The Broad Institute Genome Sequencing Center for Infectious Disease"/>
            <person name="Wu L."/>
            <person name="Ma J."/>
        </authorList>
    </citation>
    <scope>NUCLEOTIDE SEQUENCE [LARGE SCALE GENOMIC DNA]</scope>
    <source>
        <strain evidence="5 6">JCM 14560</strain>
    </source>
</reference>
<evidence type="ECO:0000313" key="5">
    <source>
        <dbReference type="EMBL" id="GAA2144471.1"/>
    </source>
</evidence>
<feature type="compositionally biased region" description="Polar residues" evidence="1">
    <location>
        <begin position="1661"/>
        <end position="1682"/>
    </location>
</feature>
<feature type="region of interest" description="Disordered" evidence="1">
    <location>
        <begin position="2899"/>
        <end position="2946"/>
    </location>
</feature>
<feature type="domain" description="DUF11" evidence="4">
    <location>
        <begin position="1288"/>
        <end position="1406"/>
    </location>
</feature>
<dbReference type="InterPro" id="IPR001434">
    <property type="entry name" value="OmcB-like_DUF11"/>
</dbReference>
<feature type="compositionally biased region" description="Pro residues" evidence="1">
    <location>
        <begin position="1964"/>
        <end position="1974"/>
    </location>
</feature>
<feature type="region of interest" description="Disordered" evidence="1">
    <location>
        <begin position="3186"/>
        <end position="3229"/>
    </location>
</feature>
<feature type="region of interest" description="Disordered" evidence="1">
    <location>
        <begin position="261"/>
        <end position="294"/>
    </location>
</feature>
<feature type="domain" description="DUF11" evidence="4">
    <location>
        <begin position="2806"/>
        <end position="2924"/>
    </location>
</feature>
<feature type="domain" description="DUF11" evidence="4">
    <location>
        <begin position="2116"/>
        <end position="2234"/>
    </location>
</feature>
<feature type="compositionally biased region" description="Polar residues" evidence="1">
    <location>
        <begin position="2211"/>
        <end position="2234"/>
    </location>
</feature>
<dbReference type="NCBIfam" id="TIGR01451">
    <property type="entry name" value="B_ant_repeat"/>
    <property type="match status" value="18"/>
</dbReference>
<evidence type="ECO:0000256" key="1">
    <source>
        <dbReference type="SAM" id="MobiDB-lite"/>
    </source>
</evidence>
<feature type="region of interest" description="Disordered" evidence="1">
    <location>
        <begin position="1239"/>
        <end position="1288"/>
    </location>
</feature>
<feature type="compositionally biased region" description="Low complexity" evidence="1">
    <location>
        <begin position="275"/>
        <end position="289"/>
    </location>
</feature>
<feature type="domain" description="DUF11" evidence="4">
    <location>
        <begin position="1978"/>
        <end position="2096"/>
    </location>
</feature>
<feature type="region of interest" description="Disordered" evidence="1">
    <location>
        <begin position="3046"/>
        <end position="3091"/>
    </location>
</feature>
<feature type="domain" description="DUF11" evidence="4">
    <location>
        <begin position="2254"/>
        <end position="2372"/>
    </location>
</feature>
<feature type="compositionally biased region" description="Polar residues" evidence="1">
    <location>
        <begin position="3186"/>
        <end position="3218"/>
    </location>
</feature>
<feature type="compositionally biased region" description="Pro residues" evidence="1">
    <location>
        <begin position="2654"/>
        <end position="2665"/>
    </location>
</feature>
<feature type="domain" description="DUF11" evidence="4">
    <location>
        <begin position="2668"/>
        <end position="2786"/>
    </location>
</feature>
<feature type="region of interest" description="Disordered" evidence="1">
    <location>
        <begin position="3343"/>
        <end position="3389"/>
    </location>
</feature>
<feature type="region of interest" description="Disordered" evidence="1">
    <location>
        <begin position="1515"/>
        <end position="1562"/>
    </location>
</feature>
<feature type="region of interest" description="Disordered" evidence="1">
    <location>
        <begin position="2616"/>
        <end position="2670"/>
    </location>
</feature>
<feature type="compositionally biased region" description="Polar residues" evidence="1">
    <location>
        <begin position="3049"/>
        <end position="3069"/>
    </location>
</feature>
<dbReference type="InterPro" id="IPR051172">
    <property type="entry name" value="Chlamydia_OmcB"/>
</dbReference>
<evidence type="ECO:0000259" key="4">
    <source>
        <dbReference type="Pfam" id="PF01345"/>
    </source>
</evidence>
<feature type="signal peptide" evidence="3">
    <location>
        <begin position="1"/>
        <end position="30"/>
    </location>
</feature>
<dbReference type="Proteomes" id="UP001422759">
    <property type="component" value="Unassembled WGS sequence"/>
</dbReference>
<feature type="domain" description="DUF11" evidence="4">
    <location>
        <begin position="2392"/>
        <end position="2510"/>
    </location>
</feature>
<feature type="region of interest" description="Disordered" evidence="1">
    <location>
        <begin position="1387"/>
        <end position="1424"/>
    </location>
</feature>
<feature type="compositionally biased region" description="Pro residues" evidence="1">
    <location>
        <begin position="1272"/>
        <end position="1284"/>
    </location>
</feature>
<feature type="compositionally biased region" description="Polar residues" evidence="1">
    <location>
        <begin position="3343"/>
        <end position="3357"/>
    </location>
</feature>
<feature type="compositionally biased region" description="Polar residues" evidence="1">
    <location>
        <begin position="1523"/>
        <end position="1544"/>
    </location>
</feature>
<feature type="region of interest" description="Disordered" evidence="1">
    <location>
        <begin position="2205"/>
        <end position="2252"/>
    </location>
</feature>
<dbReference type="Pfam" id="PF01345">
    <property type="entry name" value="DUF11"/>
    <property type="match status" value="21"/>
</dbReference>
<dbReference type="Gene3D" id="2.60.40.740">
    <property type="match status" value="1"/>
</dbReference>
<keyword evidence="3" id="KW-0732">Signal</keyword>
<feature type="compositionally biased region" description="Pro residues" evidence="1">
    <location>
        <begin position="3076"/>
        <end position="3086"/>
    </location>
</feature>
<name>A0ABN2ZMJ3_9ACTN</name>
<keyword evidence="2" id="KW-0472">Membrane</keyword>
<feature type="compositionally biased region" description="Polar residues" evidence="1">
    <location>
        <begin position="1243"/>
        <end position="1266"/>
    </location>
</feature>
<feature type="domain" description="DUF11" evidence="4">
    <location>
        <begin position="643"/>
        <end position="739"/>
    </location>
</feature>
<feature type="region of interest" description="Disordered" evidence="1">
    <location>
        <begin position="1791"/>
        <end position="1838"/>
    </location>
</feature>
<feature type="region of interest" description="Disordered" evidence="1">
    <location>
        <begin position="2067"/>
        <end position="2114"/>
    </location>
</feature>
<proteinExistence type="predicted"/>
<feature type="chain" id="PRO_5045829554" description="DUF11 domain-containing protein" evidence="3">
    <location>
        <begin position="31"/>
        <end position="3701"/>
    </location>
</feature>
<feature type="domain" description="DUF11" evidence="4">
    <location>
        <begin position="1018"/>
        <end position="1139"/>
    </location>
</feature>
<feature type="domain" description="DUF11" evidence="4">
    <location>
        <begin position="762"/>
        <end position="866"/>
    </location>
</feature>
<dbReference type="EMBL" id="BAAANT010000016">
    <property type="protein sequence ID" value="GAA2144471.1"/>
    <property type="molecule type" value="Genomic_DNA"/>
</dbReference>
<feature type="compositionally biased region" description="Polar residues" evidence="1">
    <location>
        <begin position="1799"/>
        <end position="1820"/>
    </location>
</feature>
<feature type="domain" description="DUF11" evidence="4">
    <location>
        <begin position="3090"/>
        <end position="3219"/>
    </location>
</feature>
<feature type="domain" description="DUF11" evidence="4">
    <location>
        <begin position="888"/>
        <end position="1008"/>
    </location>
</feature>
<feature type="domain" description="DUF11" evidence="4">
    <location>
        <begin position="1148"/>
        <end position="1266"/>
    </location>
</feature>
<feature type="compositionally biased region" description="Polar residues" evidence="1">
    <location>
        <begin position="2487"/>
        <end position="2510"/>
    </location>
</feature>